<dbReference type="AlphaFoldDB" id="A0A558A7B6"/>
<dbReference type="OrthoDB" id="3689832at2"/>
<evidence type="ECO:0000313" key="2">
    <source>
        <dbReference type="EMBL" id="TVT20136.1"/>
    </source>
</evidence>
<feature type="region of interest" description="Disordered" evidence="1">
    <location>
        <begin position="27"/>
        <end position="56"/>
    </location>
</feature>
<comment type="caution">
    <text evidence="2">The sequence shown here is derived from an EMBL/GenBank/DDBJ whole genome shotgun (WGS) entry which is preliminary data.</text>
</comment>
<proteinExistence type="predicted"/>
<evidence type="ECO:0000313" key="3">
    <source>
        <dbReference type="Proteomes" id="UP000318578"/>
    </source>
</evidence>
<gene>
    <name evidence="2" type="ORF">FNH06_21810</name>
</gene>
<keyword evidence="3" id="KW-1185">Reference proteome</keyword>
<accession>A0A558A7B6</accession>
<dbReference type="Proteomes" id="UP000318578">
    <property type="component" value="Unassembled WGS sequence"/>
</dbReference>
<dbReference type="EMBL" id="VJZA01000039">
    <property type="protein sequence ID" value="TVT20136.1"/>
    <property type="molecule type" value="Genomic_DNA"/>
</dbReference>
<name>A0A558A7B6_9PSEU</name>
<reference evidence="2 3" key="1">
    <citation type="submission" date="2019-07" db="EMBL/GenBank/DDBJ databases">
        <title>New species of Amycolatopsis and Streptomyces.</title>
        <authorList>
            <person name="Duangmal K."/>
            <person name="Teo W.F.A."/>
            <person name="Lipun K."/>
        </authorList>
    </citation>
    <scope>NUCLEOTIDE SEQUENCE [LARGE SCALE GENOMIC DNA]</scope>
    <source>
        <strain evidence="2 3">JCM 30562</strain>
    </source>
</reference>
<sequence>MVVLSAVLLTGLAGCADRPNNLETYYNRPGNAVATTTPPPAATSPGVPDQAAAASSSAQQAIAEEVAAAVLTRSDLSSEGVHAAAERAENGACFDAVPSGDPRGASWTYSSGSTLTQQVTGYLDEAATDVLSRVRCDGQKLSVPLPSGAEAVRGWCSSGTCTVLLAAGHVLSGLQVTANTTTRASDAVKSLTPLAAEKLPVSQ</sequence>
<evidence type="ECO:0000256" key="1">
    <source>
        <dbReference type="SAM" id="MobiDB-lite"/>
    </source>
</evidence>
<protein>
    <recommendedName>
        <fullName evidence="4">Sensor domain-containing protein</fullName>
    </recommendedName>
</protein>
<evidence type="ECO:0008006" key="4">
    <source>
        <dbReference type="Google" id="ProtNLM"/>
    </source>
</evidence>
<organism evidence="2 3">
    <name type="scientific">Amycolatopsis acidiphila</name>
    <dbReference type="NCBI Taxonomy" id="715473"/>
    <lineage>
        <taxon>Bacteria</taxon>
        <taxon>Bacillati</taxon>
        <taxon>Actinomycetota</taxon>
        <taxon>Actinomycetes</taxon>
        <taxon>Pseudonocardiales</taxon>
        <taxon>Pseudonocardiaceae</taxon>
        <taxon>Amycolatopsis</taxon>
    </lineage>
</organism>